<accession>A0AAF0Q5V1</accession>
<sequence length="160" mass="17998">SRKSVTGYVVKIGDSPIIWKSKKQTTVSKSSAEAEYRSLASTMAKLVWIIGLMKEIGVEVTLPVNVYSDSKAAIQIATNPVYHERTKYIEIDCHFIREKIMQGMISTNYIPTNEQPADLLTKGLCRMQHELLSSKLGIQNIFRVPNLRGVLKVSLRDSRS</sequence>
<dbReference type="PANTHER" id="PTHR11439">
    <property type="entry name" value="GAG-POL-RELATED RETROTRANSPOSON"/>
    <property type="match status" value="1"/>
</dbReference>
<protein>
    <submittedName>
        <fullName evidence="1">Uncharacterized protein</fullName>
    </submittedName>
</protein>
<feature type="non-terminal residue" evidence="1">
    <location>
        <position position="1"/>
    </location>
</feature>
<evidence type="ECO:0000313" key="2">
    <source>
        <dbReference type="Proteomes" id="UP001234989"/>
    </source>
</evidence>
<gene>
    <name evidence="1" type="ORF">MTR67_008745</name>
</gene>
<keyword evidence="2" id="KW-1185">Reference proteome</keyword>
<dbReference type="AlphaFoldDB" id="A0AAF0Q5V1"/>
<evidence type="ECO:0000313" key="1">
    <source>
        <dbReference type="EMBL" id="WMV15360.1"/>
    </source>
</evidence>
<name>A0AAF0Q5V1_SOLVR</name>
<dbReference type="CDD" id="cd09272">
    <property type="entry name" value="RNase_HI_RT_Ty1"/>
    <property type="match status" value="1"/>
</dbReference>
<dbReference type="Proteomes" id="UP001234989">
    <property type="component" value="Chromosome 2"/>
</dbReference>
<dbReference type="InterPro" id="IPR043502">
    <property type="entry name" value="DNA/RNA_pol_sf"/>
</dbReference>
<dbReference type="SUPFAM" id="SSF56672">
    <property type="entry name" value="DNA/RNA polymerases"/>
    <property type="match status" value="1"/>
</dbReference>
<reference evidence="1" key="1">
    <citation type="submission" date="2023-08" db="EMBL/GenBank/DDBJ databases">
        <title>A de novo genome assembly of Solanum verrucosum Schlechtendal, a Mexican diploid species geographically isolated from the other diploid A-genome species in potato relatives.</title>
        <authorList>
            <person name="Hosaka K."/>
        </authorList>
    </citation>
    <scope>NUCLEOTIDE SEQUENCE</scope>
    <source>
        <tissue evidence="1">Young leaves</tissue>
    </source>
</reference>
<organism evidence="1 2">
    <name type="scientific">Solanum verrucosum</name>
    <dbReference type="NCBI Taxonomy" id="315347"/>
    <lineage>
        <taxon>Eukaryota</taxon>
        <taxon>Viridiplantae</taxon>
        <taxon>Streptophyta</taxon>
        <taxon>Embryophyta</taxon>
        <taxon>Tracheophyta</taxon>
        <taxon>Spermatophyta</taxon>
        <taxon>Magnoliopsida</taxon>
        <taxon>eudicotyledons</taxon>
        <taxon>Gunneridae</taxon>
        <taxon>Pentapetalae</taxon>
        <taxon>asterids</taxon>
        <taxon>lamiids</taxon>
        <taxon>Solanales</taxon>
        <taxon>Solanaceae</taxon>
        <taxon>Solanoideae</taxon>
        <taxon>Solaneae</taxon>
        <taxon>Solanum</taxon>
    </lineage>
</organism>
<dbReference type="PANTHER" id="PTHR11439:SF511">
    <property type="match status" value="1"/>
</dbReference>
<dbReference type="EMBL" id="CP133613">
    <property type="protein sequence ID" value="WMV15360.1"/>
    <property type="molecule type" value="Genomic_DNA"/>
</dbReference>
<proteinExistence type="predicted"/>